<keyword evidence="2" id="KW-1185">Reference proteome</keyword>
<dbReference type="Proteomes" id="UP000092993">
    <property type="component" value="Unassembled WGS sequence"/>
</dbReference>
<reference evidence="1 2" key="1">
    <citation type="submission" date="2016-03" db="EMBL/GenBank/DDBJ databases">
        <title>Whole genome sequencing of Grifola frondosa 9006-11.</title>
        <authorList>
            <person name="Min B."/>
            <person name="Park H."/>
            <person name="Kim J.-G."/>
            <person name="Cho H."/>
            <person name="Oh Y.-L."/>
            <person name="Kong W.-S."/>
            <person name="Choi I.-G."/>
        </authorList>
    </citation>
    <scope>NUCLEOTIDE SEQUENCE [LARGE SCALE GENOMIC DNA]</scope>
    <source>
        <strain evidence="1 2">9006-11</strain>
    </source>
</reference>
<evidence type="ECO:0000313" key="1">
    <source>
        <dbReference type="EMBL" id="OBZ66365.1"/>
    </source>
</evidence>
<evidence type="ECO:0000313" key="2">
    <source>
        <dbReference type="Proteomes" id="UP000092993"/>
    </source>
</evidence>
<proteinExistence type="predicted"/>
<accession>A0A1C7LNM9</accession>
<organism evidence="1 2">
    <name type="scientific">Grifola frondosa</name>
    <name type="common">Maitake</name>
    <name type="synonym">Polyporus frondosus</name>
    <dbReference type="NCBI Taxonomy" id="5627"/>
    <lineage>
        <taxon>Eukaryota</taxon>
        <taxon>Fungi</taxon>
        <taxon>Dikarya</taxon>
        <taxon>Basidiomycota</taxon>
        <taxon>Agaricomycotina</taxon>
        <taxon>Agaricomycetes</taxon>
        <taxon>Polyporales</taxon>
        <taxon>Grifolaceae</taxon>
        <taxon>Grifola</taxon>
    </lineage>
</organism>
<dbReference type="AlphaFoldDB" id="A0A1C7LNM9"/>
<sequence length="170" mass="19339">MTDNDSSTPILCLLNFSSQMSEYSRTLSEDDYLKGLSQFGTRNLNNAELYWEAQISDAFKELERLNSCNAAIVQNVHDLSKGQDRLVQDATQLGAEIGDLRIEFAESLDNVKRSLAKIKAEARDWRNLQGKSSGGKVDILRDKVTKWNLIQRCLRRSVQRINRGLDNWTA</sequence>
<name>A0A1C7LNM9_GRIFR</name>
<comment type="caution">
    <text evidence="1">The sequence shown here is derived from an EMBL/GenBank/DDBJ whole genome shotgun (WGS) entry which is preliminary data.</text>
</comment>
<gene>
    <name evidence="1" type="ORF">A0H81_13581</name>
</gene>
<protein>
    <submittedName>
        <fullName evidence="1">Uncharacterized protein</fullName>
    </submittedName>
</protein>
<dbReference type="EMBL" id="LUGG01000031">
    <property type="protein sequence ID" value="OBZ66365.1"/>
    <property type="molecule type" value="Genomic_DNA"/>
</dbReference>